<keyword evidence="2" id="KW-1185">Reference proteome</keyword>
<organism evidence="1 2">
    <name type="scientific">Nonomuraea antimicrobica</name>
    <dbReference type="NCBI Taxonomy" id="561173"/>
    <lineage>
        <taxon>Bacteria</taxon>
        <taxon>Bacillati</taxon>
        <taxon>Actinomycetota</taxon>
        <taxon>Actinomycetes</taxon>
        <taxon>Streptosporangiales</taxon>
        <taxon>Streptosporangiaceae</taxon>
        <taxon>Nonomuraea</taxon>
    </lineage>
</organism>
<comment type="caution">
    <text evidence="1">The sequence shown here is derived from an EMBL/GenBank/DDBJ whole genome shotgun (WGS) entry which is preliminary data.</text>
</comment>
<evidence type="ECO:0000313" key="2">
    <source>
        <dbReference type="Proteomes" id="UP001500902"/>
    </source>
</evidence>
<proteinExistence type="predicted"/>
<dbReference type="Proteomes" id="UP001500902">
    <property type="component" value="Unassembled WGS sequence"/>
</dbReference>
<name>A0ABP7D5U2_9ACTN</name>
<protein>
    <submittedName>
        <fullName evidence="1">Uncharacterized protein</fullName>
    </submittedName>
</protein>
<gene>
    <name evidence="1" type="ORF">GCM10022224_077440</name>
</gene>
<dbReference type="Pfam" id="PF20062">
    <property type="entry name" value="DUF6461"/>
    <property type="match status" value="1"/>
</dbReference>
<evidence type="ECO:0000313" key="1">
    <source>
        <dbReference type="EMBL" id="GAA3700026.1"/>
    </source>
</evidence>
<sequence>MDPRLFPPDVVLAGRLDGWTVLIEVFGWAALDALPTLSVGTEAVSVRRHDDATDRFAYAVDGELVTAFDPMIPAWRSGSDPDRLVNLMRDVGFDPAYEPEGEDEDEAEENREWEFDQPTVDGALLLAARLTGVMLTPDVLNGLLLGGDVAARRHQA</sequence>
<reference evidence="2" key="1">
    <citation type="journal article" date="2019" name="Int. J. Syst. Evol. Microbiol.">
        <title>The Global Catalogue of Microorganisms (GCM) 10K type strain sequencing project: providing services to taxonomists for standard genome sequencing and annotation.</title>
        <authorList>
            <consortium name="The Broad Institute Genomics Platform"/>
            <consortium name="The Broad Institute Genome Sequencing Center for Infectious Disease"/>
            <person name="Wu L."/>
            <person name="Ma J."/>
        </authorList>
    </citation>
    <scope>NUCLEOTIDE SEQUENCE [LARGE SCALE GENOMIC DNA]</scope>
    <source>
        <strain evidence="2">JCM 16904</strain>
    </source>
</reference>
<dbReference type="EMBL" id="BAAAZP010000162">
    <property type="protein sequence ID" value="GAA3700026.1"/>
    <property type="molecule type" value="Genomic_DNA"/>
</dbReference>
<dbReference type="InterPro" id="IPR045592">
    <property type="entry name" value="DUF6461"/>
</dbReference>
<accession>A0ABP7D5U2</accession>